<evidence type="ECO:0000259" key="8">
    <source>
        <dbReference type="PROSITE" id="PS51831"/>
    </source>
</evidence>
<dbReference type="InterPro" id="IPR039356">
    <property type="entry name" value="YfbR/HDDC2"/>
</dbReference>
<evidence type="ECO:0000256" key="6">
    <source>
        <dbReference type="ARBA" id="ARBA00022723"/>
    </source>
</evidence>
<evidence type="ECO:0000256" key="5">
    <source>
        <dbReference type="ARBA" id="ARBA00012964"/>
    </source>
</evidence>
<organism evidence="9 10">
    <name type="scientific">Dictyobacter formicarum</name>
    <dbReference type="NCBI Taxonomy" id="2778368"/>
    <lineage>
        <taxon>Bacteria</taxon>
        <taxon>Bacillati</taxon>
        <taxon>Chloroflexota</taxon>
        <taxon>Ktedonobacteria</taxon>
        <taxon>Ktedonobacterales</taxon>
        <taxon>Dictyobacteraceae</taxon>
        <taxon>Dictyobacter</taxon>
    </lineage>
</organism>
<evidence type="ECO:0000256" key="3">
    <source>
        <dbReference type="ARBA" id="ARBA00001941"/>
    </source>
</evidence>
<dbReference type="EMBL" id="BNJJ01000022">
    <property type="protein sequence ID" value="GHO88241.1"/>
    <property type="molecule type" value="Genomic_DNA"/>
</dbReference>
<comment type="subunit">
    <text evidence="4">Homodimer.</text>
</comment>
<comment type="cofactor">
    <cofactor evidence="3">
        <name>Co(2+)</name>
        <dbReference type="ChEBI" id="CHEBI:48828"/>
    </cofactor>
</comment>
<comment type="cofactor">
    <cofactor evidence="2">
        <name>Mn(2+)</name>
        <dbReference type="ChEBI" id="CHEBI:29035"/>
    </cofactor>
</comment>
<evidence type="ECO:0000256" key="7">
    <source>
        <dbReference type="ARBA" id="ARBA00022801"/>
    </source>
</evidence>
<gene>
    <name evidence="9" type="ORF">KSZ_62470</name>
</gene>
<feature type="domain" description="HD" evidence="8">
    <location>
        <begin position="35"/>
        <end position="139"/>
    </location>
</feature>
<accession>A0ABQ3VSD2</accession>
<dbReference type="Pfam" id="PF13023">
    <property type="entry name" value="HD_3"/>
    <property type="match status" value="1"/>
</dbReference>
<reference evidence="9 10" key="1">
    <citation type="journal article" date="2021" name="Int. J. Syst. Evol. Microbiol.">
        <title>Reticulibacter mediterranei gen. nov., sp. nov., within the new family Reticulibacteraceae fam. nov., and Ktedonospora formicarum gen. nov., sp. nov., Ktedonobacter robiniae sp. nov., Dictyobacter formicarum sp. nov. and Dictyobacter arantiisoli sp. nov., belonging to the class Ktedonobacteria.</title>
        <authorList>
            <person name="Yabe S."/>
            <person name="Zheng Y."/>
            <person name="Wang C.M."/>
            <person name="Sakai Y."/>
            <person name="Abe K."/>
            <person name="Yokota A."/>
            <person name="Donadio S."/>
            <person name="Cavaletti L."/>
            <person name="Monciardini P."/>
        </authorList>
    </citation>
    <scope>NUCLEOTIDE SEQUENCE [LARGE SCALE GENOMIC DNA]</scope>
    <source>
        <strain evidence="9 10">SOSP1-9</strain>
    </source>
</reference>
<comment type="caution">
    <text evidence="9">The sequence shown here is derived from an EMBL/GenBank/DDBJ whole genome shotgun (WGS) entry which is preliminary data.</text>
</comment>
<sequence length="239" mass="27169">MILTGITNYLYEVGLLKHQKRTGMWRMGVKDPESVAEHSHRTAIIGYMLASLEEDVNPERVAVLCLFHDIAETRTGDLSWLNQRYIADVKEGEQKAINEQAAQLPAGIAQKVLAISNEYNGRLSRESQLAKDADTLECLLQCREYEIQGYVKAHSWAEMCYAGLRTETAQRLGKECLDADPCKWFETLQDNPNGTSQHILSAQIASELSAKEEVTYALSNHQTQKSFFRFFKFIFQQLT</sequence>
<dbReference type="SMART" id="SM00471">
    <property type="entry name" value="HDc"/>
    <property type="match status" value="1"/>
</dbReference>
<dbReference type="SUPFAM" id="SSF109604">
    <property type="entry name" value="HD-domain/PDEase-like"/>
    <property type="match status" value="1"/>
</dbReference>
<dbReference type="Gene3D" id="1.10.3210.10">
    <property type="entry name" value="Hypothetical protein af1432"/>
    <property type="match status" value="1"/>
</dbReference>
<dbReference type="PROSITE" id="PS51831">
    <property type="entry name" value="HD"/>
    <property type="match status" value="1"/>
</dbReference>
<name>A0ABQ3VSD2_9CHLR</name>
<evidence type="ECO:0000313" key="10">
    <source>
        <dbReference type="Proteomes" id="UP000635565"/>
    </source>
</evidence>
<keyword evidence="7" id="KW-0378">Hydrolase</keyword>
<dbReference type="RefSeq" id="WP_201365850.1">
    <property type="nucleotide sequence ID" value="NZ_BNJJ01000022.1"/>
</dbReference>
<dbReference type="InterPro" id="IPR003607">
    <property type="entry name" value="HD/PDEase_dom"/>
</dbReference>
<dbReference type="Proteomes" id="UP000635565">
    <property type="component" value="Unassembled WGS sequence"/>
</dbReference>
<dbReference type="EC" id="3.1.3.89" evidence="5"/>
<dbReference type="InterPro" id="IPR006674">
    <property type="entry name" value="HD_domain"/>
</dbReference>
<comment type="catalytic activity">
    <reaction evidence="1">
        <text>a 2'-deoxyribonucleoside 5'-phosphate + H2O = a 2'-deoxyribonucleoside + phosphate</text>
        <dbReference type="Rhea" id="RHEA:36167"/>
        <dbReference type="ChEBI" id="CHEBI:15377"/>
        <dbReference type="ChEBI" id="CHEBI:18274"/>
        <dbReference type="ChEBI" id="CHEBI:43474"/>
        <dbReference type="ChEBI" id="CHEBI:65317"/>
        <dbReference type="EC" id="3.1.3.89"/>
    </reaction>
</comment>
<dbReference type="PANTHER" id="PTHR11845">
    <property type="entry name" value="5'-DEOXYNUCLEOTIDASE HDDC2"/>
    <property type="match status" value="1"/>
</dbReference>
<dbReference type="CDD" id="cd00077">
    <property type="entry name" value="HDc"/>
    <property type="match status" value="1"/>
</dbReference>
<dbReference type="PANTHER" id="PTHR11845:SF13">
    <property type="entry name" value="5'-DEOXYNUCLEOTIDASE HDDC2"/>
    <property type="match status" value="1"/>
</dbReference>
<protein>
    <recommendedName>
        <fullName evidence="5">5'-deoxynucleotidase</fullName>
        <ecNumber evidence="5">3.1.3.89</ecNumber>
    </recommendedName>
</protein>
<evidence type="ECO:0000256" key="2">
    <source>
        <dbReference type="ARBA" id="ARBA00001936"/>
    </source>
</evidence>
<evidence type="ECO:0000256" key="4">
    <source>
        <dbReference type="ARBA" id="ARBA00011738"/>
    </source>
</evidence>
<evidence type="ECO:0000313" key="9">
    <source>
        <dbReference type="EMBL" id="GHO88241.1"/>
    </source>
</evidence>
<evidence type="ECO:0000256" key="1">
    <source>
        <dbReference type="ARBA" id="ARBA00001638"/>
    </source>
</evidence>
<keyword evidence="6" id="KW-0479">Metal-binding</keyword>
<proteinExistence type="predicted"/>
<keyword evidence="10" id="KW-1185">Reference proteome</keyword>